<evidence type="ECO:0000313" key="2">
    <source>
        <dbReference type="Proteomes" id="UP000648075"/>
    </source>
</evidence>
<accession>A0A918P9C5</accession>
<sequence>MLSGQLPLAVVSGDDPRAVQGCLAAFVAAQGTRSRIAGVIEIFDDAAAEPHKAVSLRSLTRGEDFTLFEARGCAASGCNLLPAAVVQAGLTVCDDIAQGCDLVVLSKFGKLEAESGSGLVPAFAAALDAGLPVLTSVSSRYWPQWERFAAPLFMKVACDDAAIGGWWDSWAAARATG</sequence>
<dbReference type="AlphaFoldDB" id="A0A918P9C5"/>
<reference evidence="1" key="1">
    <citation type="journal article" date="2014" name="Int. J. Syst. Evol. Microbiol.">
        <title>Complete genome sequence of Corynebacterium casei LMG S-19264T (=DSM 44701T), isolated from a smear-ripened cheese.</title>
        <authorList>
            <consortium name="US DOE Joint Genome Institute (JGI-PGF)"/>
            <person name="Walter F."/>
            <person name="Albersmeier A."/>
            <person name="Kalinowski J."/>
            <person name="Ruckert C."/>
        </authorList>
    </citation>
    <scope>NUCLEOTIDE SEQUENCE</scope>
    <source>
        <strain evidence="1">KCTC 32255</strain>
    </source>
</reference>
<keyword evidence="2" id="KW-1185">Reference proteome</keyword>
<organism evidence="1 2">
    <name type="scientific">Novosphingobium colocasiae</name>
    <dbReference type="NCBI Taxonomy" id="1256513"/>
    <lineage>
        <taxon>Bacteria</taxon>
        <taxon>Pseudomonadati</taxon>
        <taxon>Pseudomonadota</taxon>
        <taxon>Alphaproteobacteria</taxon>
        <taxon>Sphingomonadales</taxon>
        <taxon>Sphingomonadaceae</taxon>
        <taxon>Novosphingobium</taxon>
    </lineage>
</organism>
<gene>
    <name evidence="1" type="ORF">GCM10011614_02830</name>
</gene>
<proteinExistence type="predicted"/>
<dbReference type="EMBL" id="BMZA01000001">
    <property type="protein sequence ID" value="GGY91566.1"/>
    <property type="molecule type" value="Genomic_DNA"/>
</dbReference>
<comment type="caution">
    <text evidence="1">The sequence shown here is derived from an EMBL/GenBank/DDBJ whole genome shotgun (WGS) entry which is preliminary data.</text>
</comment>
<protein>
    <recommendedName>
        <fullName evidence="3">DUF2478 domain-containing protein</fullName>
    </recommendedName>
</protein>
<dbReference type="InterPro" id="IPR018912">
    <property type="entry name" value="DUF2478"/>
</dbReference>
<reference evidence="1" key="2">
    <citation type="submission" date="2020-09" db="EMBL/GenBank/DDBJ databases">
        <authorList>
            <person name="Sun Q."/>
            <person name="Kim S."/>
        </authorList>
    </citation>
    <scope>NUCLEOTIDE SEQUENCE</scope>
    <source>
        <strain evidence="1">KCTC 32255</strain>
    </source>
</reference>
<dbReference type="RefSeq" id="WP_189619301.1">
    <property type="nucleotide sequence ID" value="NZ_BMZA01000001.1"/>
</dbReference>
<dbReference type="Pfam" id="PF10649">
    <property type="entry name" value="DUF2478"/>
    <property type="match status" value="1"/>
</dbReference>
<evidence type="ECO:0008006" key="3">
    <source>
        <dbReference type="Google" id="ProtNLM"/>
    </source>
</evidence>
<dbReference type="Proteomes" id="UP000648075">
    <property type="component" value="Unassembled WGS sequence"/>
</dbReference>
<name>A0A918P9C5_9SPHN</name>
<evidence type="ECO:0000313" key="1">
    <source>
        <dbReference type="EMBL" id="GGY91566.1"/>
    </source>
</evidence>